<keyword evidence="1" id="KW-0067">ATP-binding</keyword>
<dbReference type="EMBL" id="JAACJK010000164">
    <property type="protein sequence ID" value="KAF5324870.1"/>
    <property type="molecule type" value="Genomic_DNA"/>
</dbReference>
<feature type="region of interest" description="Disordered" evidence="2">
    <location>
        <begin position="1442"/>
        <end position="1470"/>
    </location>
</feature>
<organism evidence="6 7">
    <name type="scientific">Ephemerocybe angulata</name>
    <dbReference type="NCBI Taxonomy" id="980116"/>
    <lineage>
        <taxon>Eukaryota</taxon>
        <taxon>Fungi</taxon>
        <taxon>Dikarya</taxon>
        <taxon>Basidiomycota</taxon>
        <taxon>Agaricomycotina</taxon>
        <taxon>Agaricomycetes</taxon>
        <taxon>Agaricomycetidae</taxon>
        <taxon>Agaricales</taxon>
        <taxon>Agaricineae</taxon>
        <taxon>Psathyrellaceae</taxon>
        <taxon>Ephemerocybe</taxon>
    </lineage>
</organism>
<dbReference type="GO" id="GO:0016787">
    <property type="term" value="F:hydrolase activity"/>
    <property type="evidence" value="ECO:0007669"/>
    <property type="project" value="UniProtKB-KW"/>
</dbReference>
<name>A0A8H5BKE7_9AGAR</name>
<dbReference type="InterPro" id="IPR051055">
    <property type="entry name" value="PIF1_helicase"/>
</dbReference>
<dbReference type="GO" id="GO:0000723">
    <property type="term" value="P:telomere maintenance"/>
    <property type="evidence" value="ECO:0007669"/>
    <property type="project" value="InterPro"/>
</dbReference>
<feature type="compositionally biased region" description="Basic and acidic residues" evidence="2">
    <location>
        <begin position="1454"/>
        <end position="1469"/>
    </location>
</feature>
<sequence>MPDAGLEVLADGVGAGRRIDTNIPRREWHLNVIKAFPALLSAYDSRPLTFFLSVRFWRTAPISEIAMNAHHHGVALCGTRLDRVKAVFKHVVSGECILSSDKHQGCTDTLHRVPLTGGTEPVNALIISIFDAALQCECPNFVLQELLSIYGCPNPALQRQDMLAGIYALRSSTKRVSLAMEIARAAEAAAAREDKLNSIRRSWPHPLSQERKEELIAAFRSATSSLALKLVPCAICGQVLPPGDVSNIPWAEIQSPLLKSSPRRSSYLSIPTPLAGHAVLDGYILEPTGVTFAEGEAISLAACSPCLLALQGNRVPRLALANSLYLGPIPPELLDLSPVEESMIAICRAKCTIVQLSFQEGAFDVSTQQRALQGNVIVFPQRPQFLPTVMPPPLEEVLQYICVVFIGSKLPDKQWFLHHAKPLYVRSNKVRSALQWLKAHNPLYASVVLNEESLSRLPAGDNLLPFYYELVEPDSRRDATTSRYDAQDLDDAPPPSDGIIPFHSVVISNVGQDTKIGELRAAALKHVREKRGGILALPHDAVFASEFDNPSLFPSLYPTLFPYGVGGFEDKTRETAIAFKPHVKHLLSLADTRFQTHHSFFFTAFNIIQRRSMLQSVSFKTRHAWFKTVSSAFNAISSDTAAAVAARLANNSFYDSPRSPQEQQVMSLMNHVQSVTRDVAGSNSGRMRMRNEVRALTFTLGVPAFFVTINPADVYNPIVRFMGGAEIDIDNLPAETAFDYHEQAKLVAQNPFVAARFFNVVMKAFFTEVLGYAHPFLKEFDADSPSRYGVFGVSNGYYCCSEAQGRGTLHGHMVVWVEGYLNPNELKIKLLATMNDAFSKRFLNYLEDCVQTAIPSLPVGDCCVPADSSHPCSVRGINTDDLPTPDQIAKDLHLLVSSCQKHKHRATCFKYDPTSRECRFMLDPSASVLVSTIDPKTGEVTLRHEDGMCNNFNSTIIRCERCNMDVKPIISGEAAKAVMFYITDYITKTQLKSHVAYAALESAMRKLEKGDVNVDGDTDSNVRGKRLLQKCAYEMLSRQELSAPQVASFLMDYEDHFSSHSFRCLFWMTAEIYVNDSLPHMQLGPNPVVPAGEDDDAVSVVDLEEENGSASEDDLPGSSHTTDANSSDNDGSDIDLDDDVFLEQNEKGEITPRASQLRDYIFRGNLFSPVSLWDFVARSCKFSFSKSGKDSLSLSDVQGIEETWAPFDALTAASASRPSARFLEGHDEHKSSYITLSHPLNAAVPVPIGPALPRRDRPDVREKYCRLMLILFKPWRSPKDLIGSFSSWGDAFEDFTHSRLYTPHVNNILNNMQVFHECKDSRDDHFRNRFLRLPALGAEYEGRDELRLDDMVVSPLAADAEEEGLLEHLRSCRSSANTLTARDENVEHCLQVASQCGMFQAANMSVFDNIIEQQQELNPSSVVDVSRSGVGLEQIWKNSYDDRRPRARKRRKKGDQVEQLDSRTSRVCDHSPSPAVDIVPVIVQPPPTDIQHAILCNAVADKYTLNPKQRLAFNILADRISGNGEQLRMYLGGPAGTGKSRVIDALKELFLNRGEGNRYVLGSYMGIAAMNIGGMTLHSALNLHALSRMQLHGDVHQGLIEFWEGKDWLIIDEVSMISLSLLHQINEALQLARESDKPFGGINIMFAGDFAQLPPVGQRSLYSTILPWMCGLKNGQSSIHGKLLWLSVDTAVELEKPQRQNEDAEARFVQLLSRLRDGLCTDEDYDLLTSRVLSAENADAFEDKESPWRKAPIIVAENAPKDAINEACARQFALDNKCPLYWFHATDFRHGQEIENQDLIEELHGKHSGQTKGRLGRVPLCIGMPVLIAQNYDVAGGVVNGSKGTVKKLRYKTNRRGQKVLTSCIVNIPGCSALQMPHLSADEIPILSDSIEVAFSRYGGKNAKTVRRQQVAIVPAFAMTAHRAQGQTMENVIVDLQSCSSTESAYVMVSRATSLDGLFVLRHFAPEKITGGRTDEYKIESARMHAVALKSTTQYGSPEEQVQASAELAGIIPSAKSRPSQTKLGSAIKANPPRAKRTEQELRTDMVVIEAYQDQARKIYERTIVPRSKKRPRAPNNGAQQAGPPRKRLKRVEVDSVL</sequence>
<keyword evidence="7" id="KW-1185">Reference proteome</keyword>
<evidence type="ECO:0000313" key="7">
    <source>
        <dbReference type="Proteomes" id="UP000541558"/>
    </source>
</evidence>
<accession>A0A8H5BKE7</accession>
<dbReference type="GO" id="GO:0006310">
    <property type="term" value="P:DNA recombination"/>
    <property type="evidence" value="ECO:0007669"/>
    <property type="project" value="UniProtKB-KW"/>
</dbReference>
<dbReference type="InterPro" id="IPR027417">
    <property type="entry name" value="P-loop_NTPase"/>
</dbReference>
<dbReference type="Pfam" id="PF20209">
    <property type="entry name" value="DUF6570"/>
    <property type="match status" value="1"/>
</dbReference>
<dbReference type="Gene3D" id="3.40.50.300">
    <property type="entry name" value="P-loop containing nucleotide triphosphate hydrolases"/>
    <property type="match status" value="2"/>
</dbReference>
<dbReference type="GO" id="GO:0043139">
    <property type="term" value="F:5'-3' DNA helicase activity"/>
    <property type="evidence" value="ECO:0007669"/>
    <property type="project" value="UniProtKB-EC"/>
</dbReference>
<feature type="region of interest" description="Disordered" evidence="2">
    <location>
        <begin position="1104"/>
        <end position="1136"/>
    </location>
</feature>
<dbReference type="PANTHER" id="PTHR47642:SF5">
    <property type="entry name" value="ATP-DEPENDENT DNA HELICASE"/>
    <property type="match status" value="1"/>
</dbReference>
<proteinExistence type="inferred from homology"/>
<keyword evidence="1" id="KW-0234">DNA repair</keyword>
<evidence type="ECO:0000259" key="4">
    <source>
        <dbReference type="Pfam" id="PF14214"/>
    </source>
</evidence>
<dbReference type="PANTHER" id="PTHR47642">
    <property type="entry name" value="ATP-DEPENDENT DNA HELICASE"/>
    <property type="match status" value="1"/>
</dbReference>
<dbReference type="GO" id="GO:0005524">
    <property type="term" value="F:ATP binding"/>
    <property type="evidence" value="ECO:0007669"/>
    <property type="project" value="UniProtKB-KW"/>
</dbReference>
<comment type="cofactor">
    <cofactor evidence="1">
        <name>Mg(2+)</name>
        <dbReference type="ChEBI" id="CHEBI:18420"/>
    </cofactor>
</comment>
<feature type="domain" description="DNA helicase Pif1-like DEAD-box helicase" evidence="3">
    <location>
        <begin position="1505"/>
        <end position="1724"/>
    </location>
</feature>
<keyword evidence="1" id="KW-0378">Hydrolase</keyword>
<dbReference type="OrthoDB" id="432234at2759"/>
<dbReference type="Pfam" id="PF14214">
    <property type="entry name" value="Helitron_like_N"/>
    <property type="match status" value="1"/>
</dbReference>
<feature type="compositionally biased region" description="Acidic residues" evidence="2">
    <location>
        <begin position="1104"/>
        <end position="1115"/>
    </location>
</feature>
<evidence type="ECO:0000256" key="2">
    <source>
        <dbReference type="SAM" id="MobiDB-lite"/>
    </source>
</evidence>
<dbReference type="EC" id="5.6.2.3" evidence="1"/>
<protein>
    <recommendedName>
        <fullName evidence="1">ATP-dependent DNA helicase</fullName>
        <ecNumber evidence="1">5.6.2.3</ecNumber>
    </recommendedName>
</protein>
<evidence type="ECO:0000259" key="3">
    <source>
        <dbReference type="Pfam" id="PF05970"/>
    </source>
</evidence>
<reference evidence="6 7" key="1">
    <citation type="journal article" date="2020" name="ISME J.">
        <title>Uncovering the hidden diversity of litter-decomposition mechanisms in mushroom-forming fungi.</title>
        <authorList>
            <person name="Floudas D."/>
            <person name="Bentzer J."/>
            <person name="Ahren D."/>
            <person name="Johansson T."/>
            <person name="Persson P."/>
            <person name="Tunlid A."/>
        </authorList>
    </citation>
    <scope>NUCLEOTIDE SEQUENCE [LARGE SCALE GENOMIC DNA]</scope>
    <source>
        <strain evidence="6 7">CBS 175.51</strain>
    </source>
</reference>
<feature type="region of interest" description="Disordered" evidence="2">
    <location>
        <begin position="2014"/>
        <end position="2039"/>
    </location>
</feature>
<keyword evidence="1" id="KW-0347">Helicase</keyword>
<evidence type="ECO:0000256" key="1">
    <source>
        <dbReference type="RuleBase" id="RU363044"/>
    </source>
</evidence>
<keyword evidence="1" id="KW-0227">DNA damage</keyword>
<dbReference type="InterPro" id="IPR046700">
    <property type="entry name" value="DUF6570"/>
</dbReference>
<evidence type="ECO:0000259" key="5">
    <source>
        <dbReference type="Pfam" id="PF20209"/>
    </source>
</evidence>
<feature type="domain" description="DUF6570" evidence="5">
    <location>
        <begin position="313"/>
        <end position="454"/>
    </location>
</feature>
<dbReference type="InterPro" id="IPR010285">
    <property type="entry name" value="DNA_helicase_pif1-like_DEAD"/>
</dbReference>
<feature type="domain" description="Helitron helicase-like" evidence="4">
    <location>
        <begin position="582"/>
        <end position="815"/>
    </location>
</feature>
<dbReference type="InterPro" id="IPR025476">
    <property type="entry name" value="Helitron_helicase-like"/>
</dbReference>
<dbReference type="GO" id="GO:0006281">
    <property type="term" value="P:DNA repair"/>
    <property type="evidence" value="ECO:0007669"/>
    <property type="project" value="UniProtKB-KW"/>
</dbReference>
<dbReference type="Proteomes" id="UP000541558">
    <property type="component" value="Unassembled WGS sequence"/>
</dbReference>
<evidence type="ECO:0000313" key="6">
    <source>
        <dbReference type="EMBL" id="KAF5324870.1"/>
    </source>
</evidence>
<comment type="similarity">
    <text evidence="1">Belongs to the helicase family.</text>
</comment>
<dbReference type="SUPFAM" id="SSF52540">
    <property type="entry name" value="P-loop containing nucleoside triphosphate hydrolases"/>
    <property type="match status" value="2"/>
</dbReference>
<dbReference type="Pfam" id="PF05970">
    <property type="entry name" value="PIF1"/>
    <property type="match status" value="1"/>
</dbReference>
<feature type="region of interest" description="Disordered" evidence="2">
    <location>
        <begin position="2060"/>
        <end position="2098"/>
    </location>
</feature>
<comment type="caution">
    <text evidence="6">The sequence shown here is derived from an EMBL/GenBank/DDBJ whole genome shotgun (WGS) entry which is preliminary data.</text>
</comment>
<comment type="catalytic activity">
    <reaction evidence="1">
        <text>ATP + H2O = ADP + phosphate + H(+)</text>
        <dbReference type="Rhea" id="RHEA:13065"/>
        <dbReference type="ChEBI" id="CHEBI:15377"/>
        <dbReference type="ChEBI" id="CHEBI:15378"/>
        <dbReference type="ChEBI" id="CHEBI:30616"/>
        <dbReference type="ChEBI" id="CHEBI:43474"/>
        <dbReference type="ChEBI" id="CHEBI:456216"/>
        <dbReference type="EC" id="5.6.2.3"/>
    </reaction>
</comment>
<keyword evidence="1" id="KW-0233">DNA recombination</keyword>
<keyword evidence="1" id="KW-0547">Nucleotide-binding</keyword>
<gene>
    <name evidence="6" type="ORF">D9611_004423</name>
</gene>
<dbReference type="CDD" id="cd18809">
    <property type="entry name" value="SF1_C_RecD"/>
    <property type="match status" value="1"/>
</dbReference>